<dbReference type="HOGENOM" id="CLU_3112873_0_0_2"/>
<gene>
    <name evidence="1" type="ORF">NTE_00274</name>
</gene>
<sequence length="50" mass="6083">MRYYDPAPIESNGVLMTAYYEYYIIQHILFRFFSFSVRDFCNFGRSLLQV</sequence>
<protein>
    <submittedName>
        <fullName evidence="1">Uncharacterized protein</fullName>
    </submittedName>
</protein>
<dbReference type="Proteomes" id="UP000028194">
    <property type="component" value="Chromosome"/>
</dbReference>
<organism evidence="1 2">
    <name type="scientific">Candidatus Nitrososphaera evergladensis SR1</name>
    <dbReference type="NCBI Taxonomy" id="1459636"/>
    <lineage>
        <taxon>Archaea</taxon>
        <taxon>Nitrososphaerota</taxon>
        <taxon>Nitrososphaeria</taxon>
        <taxon>Nitrososphaerales</taxon>
        <taxon>Nitrososphaeraceae</taxon>
        <taxon>Nitrososphaera</taxon>
    </lineage>
</organism>
<dbReference type="EMBL" id="CP007174">
    <property type="protein sequence ID" value="AIF82356.1"/>
    <property type="molecule type" value="Genomic_DNA"/>
</dbReference>
<name>A0A075MLL0_9ARCH</name>
<reference evidence="1 2" key="1">
    <citation type="journal article" date="2014" name="PLoS ONE">
        <title>Genome Sequence of Candidatus Nitrososphaera evergladensis from Group I.1b Enriched from Everglades Soil Reveals Novel Genomic Features of the Ammonia-Oxidizing Archaea.</title>
        <authorList>
            <person name="Zhalnina K.V."/>
            <person name="Dias R."/>
            <person name="Leonard M.T."/>
            <person name="Dorr de Quadros P."/>
            <person name="Camargo F.A."/>
            <person name="Drew J.C."/>
            <person name="Farmerie W.G."/>
            <person name="Daroub S.H."/>
            <person name="Triplett E.W."/>
        </authorList>
    </citation>
    <scope>NUCLEOTIDE SEQUENCE [LARGE SCALE GENOMIC DNA]</scope>
    <source>
        <strain evidence="1 2">SR1</strain>
    </source>
</reference>
<proteinExistence type="predicted"/>
<dbReference type="KEGG" id="nev:NTE_00274"/>
<keyword evidence="2" id="KW-1185">Reference proteome</keyword>
<evidence type="ECO:0000313" key="1">
    <source>
        <dbReference type="EMBL" id="AIF82356.1"/>
    </source>
</evidence>
<dbReference type="STRING" id="1459636.NTE_00274"/>
<accession>A0A075MLL0</accession>
<dbReference type="AlphaFoldDB" id="A0A075MLL0"/>
<evidence type="ECO:0000313" key="2">
    <source>
        <dbReference type="Proteomes" id="UP000028194"/>
    </source>
</evidence>